<dbReference type="GO" id="GO:0020037">
    <property type="term" value="F:heme binding"/>
    <property type="evidence" value="ECO:0007669"/>
    <property type="project" value="InterPro"/>
</dbReference>
<comment type="similarity">
    <text evidence="2">Belongs to the cytochrome P450 family.</text>
</comment>
<evidence type="ECO:0000256" key="2">
    <source>
        <dbReference type="ARBA" id="ARBA00010617"/>
    </source>
</evidence>
<keyword evidence="5" id="KW-0560">Oxidoreductase</keyword>
<dbReference type="EMBL" id="LJIG01016237">
    <property type="protein sequence ID" value="KRT81205.1"/>
    <property type="molecule type" value="Genomic_DNA"/>
</dbReference>
<protein>
    <submittedName>
        <fullName evidence="8">Cytochrome P450</fullName>
    </submittedName>
</protein>
<name>A0A0T6B238_9SCAR</name>
<reference evidence="8 9" key="1">
    <citation type="submission" date="2015-09" db="EMBL/GenBank/DDBJ databases">
        <title>Draft genome of the scarab beetle Oryctes borbonicus.</title>
        <authorList>
            <person name="Meyer J.M."/>
            <person name="Markov G.V."/>
            <person name="Baskaran P."/>
            <person name="Herrmann M."/>
            <person name="Sommer R.J."/>
            <person name="Roedelsperger C."/>
        </authorList>
    </citation>
    <scope>NUCLEOTIDE SEQUENCE [LARGE SCALE GENOMIC DNA]</scope>
    <source>
        <strain evidence="8">OB123</strain>
        <tissue evidence="8">Whole animal</tissue>
    </source>
</reference>
<dbReference type="SUPFAM" id="SSF48264">
    <property type="entry name" value="Cytochrome P450"/>
    <property type="match status" value="1"/>
</dbReference>
<feature type="non-terminal residue" evidence="8">
    <location>
        <position position="1"/>
    </location>
</feature>
<keyword evidence="4" id="KW-0479">Metal-binding</keyword>
<evidence type="ECO:0000256" key="5">
    <source>
        <dbReference type="ARBA" id="ARBA00023002"/>
    </source>
</evidence>
<dbReference type="Proteomes" id="UP000051574">
    <property type="component" value="Unassembled WGS sequence"/>
</dbReference>
<evidence type="ECO:0000256" key="7">
    <source>
        <dbReference type="ARBA" id="ARBA00023033"/>
    </source>
</evidence>
<dbReference type="GO" id="GO:0005506">
    <property type="term" value="F:iron ion binding"/>
    <property type="evidence" value="ECO:0007669"/>
    <property type="project" value="InterPro"/>
</dbReference>
<dbReference type="Pfam" id="PF00067">
    <property type="entry name" value="p450"/>
    <property type="match status" value="1"/>
</dbReference>
<evidence type="ECO:0000313" key="9">
    <source>
        <dbReference type="Proteomes" id="UP000051574"/>
    </source>
</evidence>
<organism evidence="8 9">
    <name type="scientific">Oryctes borbonicus</name>
    <dbReference type="NCBI Taxonomy" id="1629725"/>
    <lineage>
        <taxon>Eukaryota</taxon>
        <taxon>Metazoa</taxon>
        <taxon>Ecdysozoa</taxon>
        <taxon>Arthropoda</taxon>
        <taxon>Hexapoda</taxon>
        <taxon>Insecta</taxon>
        <taxon>Pterygota</taxon>
        <taxon>Neoptera</taxon>
        <taxon>Endopterygota</taxon>
        <taxon>Coleoptera</taxon>
        <taxon>Polyphaga</taxon>
        <taxon>Scarabaeiformia</taxon>
        <taxon>Scarabaeidae</taxon>
        <taxon>Dynastinae</taxon>
        <taxon>Oryctes</taxon>
    </lineage>
</organism>
<dbReference type="GO" id="GO:0016705">
    <property type="term" value="F:oxidoreductase activity, acting on paired donors, with incorporation or reduction of molecular oxygen"/>
    <property type="evidence" value="ECO:0007669"/>
    <property type="project" value="InterPro"/>
</dbReference>
<dbReference type="InterPro" id="IPR036396">
    <property type="entry name" value="Cyt_P450_sf"/>
</dbReference>
<dbReference type="InterPro" id="IPR050479">
    <property type="entry name" value="CYP11_CYP27_families"/>
</dbReference>
<evidence type="ECO:0000313" key="8">
    <source>
        <dbReference type="EMBL" id="KRT81205.1"/>
    </source>
</evidence>
<dbReference type="PANTHER" id="PTHR24279">
    <property type="entry name" value="CYTOCHROME P450"/>
    <property type="match status" value="1"/>
</dbReference>
<evidence type="ECO:0000256" key="6">
    <source>
        <dbReference type="ARBA" id="ARBA00023004"/>
    </source>
</evidence>
<proteinExistence type="inferred from homology"/>
<comment type="cofactor">
    <cofactor evidence="1">
        <name>heme</name>
        <dbReference type="ChEBI" id="CHEBI:30413"/>
    </cofactor>
</comment>
<dbReference type="GO" id="GO:0004497">
    <property type="term" value="F:monooxygenase activity"/>
    <property type="evidence" value="ECO:0007669"/>
    <property type="project" value="UniProtKB-KW"/>
</dbReference>
<dbReference type="Gene3D" id="1.10.630.10">
    <property type="entry name" value="Cytochrome P450"/>
    <property type="match status" value="1"/>
</dbReference>
<keyword evidence="7" id="KW-0503">Monooxygenase</keyword>
<keyword evidence="3" id="KW-0349">Heme</keyword>
<comment type="caution">
    <text evidence="8">The sequence shown here is derived from an EMBL/GenBank/DDBJ whole genome shotgun (WGS) entry which is preliminary data.</text>
</comment>
<dbReference type="PANTHER" id="PTHR24279:SF120">
    <property type="entry name" value="CYTOCHROME P450"/>
    <property type="match status" value="1"/>
</dbReference>
<gene>
    <name evidence="8" type="ORF">AMK59_5893</name>
</gene>
<evidence type="ECO:0000256" key="1">
    <source>
        <dbReference type="ARBA" id="ARBA00001971"/>
    </source>
</evidence>
<sequence>ENHLRELNASNRDSLKNTNPYMHTLLENKSYNWNDKLMLAMEIFLGGIDATATTIAVTLHYLAHNPEVQEIARRKDNPQFPYLKACIKESLRICPTSGAVGRITISDLDIGGYCIPKNTLVNPFSSVSSNKAEYFEE</sequence>
<keyword evidence="6" id="KW-0408">Iron</keyword>
<evidence type="ECO:0000256" key="4">
    <source>
        <dbReference type="ARBA" id="ARBA00022723"/>
    </source>
</evidence>
<dbReference type="OrthoDB" id="3945418at2759"/>
<accession>A0A0T6B238</accession>
<evidence type="ECO:0000256" key="3">
    <source>
        <dbReference type="ARBA" id="ARBA00022617"/>
    </source>
</evidence>
<dbReference type="AlphaFoldDB" id="A0A0T6B238"/>
<keyword evidence="9" id="KW-1185">Reference proteome</keyword>
<dbReference type="InterPro" id="IPR001128">
    <property type="entry name" value="Cyt_P450"/>
</dbReference>
<feature type="non-terminal residue" evidence="8">
    <location>
        <position position="137"/>
    </location>
</feature>